<keyword evidence="1" id="KW-0436">Ligase</keyword>
<dbReference type="AlphaFoldDB" id="A0A7S1U1S9"/>
<feature type="domain" description="Lipoyl-binding" evidence="5">
    <location>
        <begin position="342"/>
        <end position="411"/>
    </location>
</feature>
<dbReference type="CDD" id="cd06850">
    <property type="entry name" value="biotinyl_domain"/>
    <property type="match status" value="1"/>
</dbReference>
<dbReference type="GO" id="GO:0016874">
    <property type="term" value="F:ligase activity"/>
    <property type="evidence" value="ECO:0007669"/>
    <property type="project" value="UniProtKB-KW"/>
</dbReference>
<dbReference type="InterPro" id="IPR001882">
    <property type="entry name" value="Biotin_BS"/>
</dbReference>
<gene>
    <name evidence="7" type="ORF">PPAR1163_LOCUS12659</name>
</gene>
<name>A0A7S1U1S9_9STRA</name>
<dbReference type="PROSITE" id="PS50968">
    <property type="entry name" value="BIOTINYL_LIPOYL"/>
    <property type="match status" value="1"/>
</dbReference>
<protein>
    <recommendedName>
        <fullName evidence="8">Lipoyl-binding domain-containing protein</fullName>
    </recommendedName>
</protein>
<dbReference type="Pfam" id="PF00364">
    <property type="entry name" value="Biotin_lipoyl"/>
    <property type="match status" value="1"/>
</dbReference>
<dbReference type="PROSITE" id="PS50979">
    <property type="entry name" value="BC"/>
    <property type="match status" value="1"/>
</dbReference>
<accession>A0A7S1U1S9</accession>
<keyword evidence="4" id="KW-0092">Biotin</keyword>
<dbReference type="Pfam" id="PF02786">
    <property type="entry name" value="CPSase_L_D2"/>
    <property type="match status" value="1"/>
</dbReference>
<keyword evidence="3" id="KW-0067">ATP-binding</keyword>
<dbReference type="InterPro" id="IPR005479">
    <property type="entry name" value="CPAse_ATP-bd"/>
</dbReference>
<keyword evidence="2" id="KW-0547">Nucleotide-binding</keyword>
<dbReference type="InterPro" id="IPR011764">
    <property type="entry name" value="Biotin_carboxylation_dom"/>
</dbReference>
<reference evidence="7" key="1">
    <citation type="submission" date="2021-01" db="EMBL/GenBank/DDBJ databases">
        <authorList>
            <person name="Corre E."/>
            <person name="Pelletier E."/>
            <person name="Niang G."/>
            <person name="Scheremetjew M."/>
            <person name="Finn R."/>
            <person name="Kale V."/>
            <person name="Holt S."/>
            <person name="Cochrane G."/>
            <person name="Meng A."/>
            <person name="Brown T."/>
            <person name="Cohen L."/>
        </authorList>
    </citation>
    <scope>NUCLEOTIDE SEQUENCE</scope>
    <source>
        <strain evidence="7">CCMP2877</strain>
    </source>
</reference>
<dbReference type="PANTHER" id="PTHR18866">
    <property type="entry name" value="CARBOXYLASE:PYRUVATE/ACETYL-COA/PROPIONYL-COA CARBOXYLASE"/>
    <property type="match status" value="1"/>
</dbReference>
<evidence type="ECO:0000313" key="7">
    <source>
        <dbReference type="EMBL" id="CAD9254292.1"/>
    </source>
</evidence>
<dbReference type="InterPro" id="IPR011053">
    <property type="entry name" value="Single_hybrid_motif"/>
</dbReference>
<dbReference type="InterPro" id="IPR000089">
    <property type="entry name" value="Biotin_lipoyl"/>
</dbReference>
<dbReference type="InterPro" id="IPR011054">
    <property type="entry name" value="Rudment_hybrid_motif"/>
</dbReference>
<evidence type="ECO:0000259" key="6">
    <source>
        <dbReference type="PROSITE" id="PS50979"/>
    </source>
</evidence>
<evidence type="ECO:0000259" key="5">
    <source>
        <dbReference type="PROSITE" id="PS50968"/>
    </source>
</evidence>
<dbReference type="Pfam" id="PF02785">
    <property type="entry name" value="Biotin_carb_C"/>
    <property type="match status" value="1"/>
</dbReference>
<dbReference type="EMBL" id="HBGJ01019586">
    <property type="protein sequence ID" value="CAD9254292.1"/>
    <property type="molecule type" value="Transcribed_RNA"/>
</dbReference>
<dbReference type="SUPFAM" id="SSF56059">
    <property type="entry name" value="Glutathione synthetase ATP-binding domain-like"/>
    <property type="match status" value="1"/>
</dbReference>
<dbReference type="SMART" id="SM00878">
    <property type="entry name" value="Biotin_carb_C"/>
    <property type="match status" value="1"/>
</dbReference>
<organism evidence="7">
    <name type="scientific">Phaeomonas parva</name>
    <dbReference type="NCBI Taxonomy" id="124430"/>
    <lineage>
        <taxon>Eukaryota</taxon>
        <taxon>Sar</taxon>
        <taxon>Stramenopiles</taxon>
        <taxon>Ochrophyta</taxon>
        <taxon>Pinguiophyceae</taxon>
        <taxon>Pinguiochrysidales</taxon>
        <taxon>Pinguiochrysidaceae</taxon>
        <taxon>Phaeomonas</taxon>
    </lineage>
</organism>
<dbReference type="InterPro" id="IPR005482">
    <property type="entry name" value="Biotin_COase_C"/>
</dbReference>
<evidence type="ECO:0000256" key="3">
    <source>
        <dbReference type="ARBA" id="ARBA00022840"/>
    </source>
</evidence>
<dbReference type="Gene3D" id="2.40.50.100">
    <property type="match status" value="1"/>
</dbReference>
<dbReference type="InterPro" id="IPR050856">
    <property type="entry name" value="Biotin_carboxylase_complex"/>
</dbReference>
<dbReference type="SUPFAM" id="SSF51246">
    <property type="entry name" value="Rudiment single hybrid motif"/>
    <property type="match status" value="1"/>
</dbReference>
<dbReference type="SUPFAM" id="SSF51230">
    <property type="entry name" value="Single hybrid motif"/>
    <property type="match status" value="1"/>
</dbReference>
<sequence length="428" mass="44613">MNTRLQVEHPVTEEITGVDLVEWQLKVAAGQALPIASQEDIPPPNGHAIEARVYAENPNRGFLPSTGTLLRHREPSSREGVRVDTGVREGGEVTMYYDPMISKLIVWGEDRAAALRRLDDALANYEIAGVQSNLQFLKLTAGHPAFVAGGVSTGFLDEHGPGLLDKLRKPAPLDVRALAAFAVLAKEDGRVAGSGDLWQKTGFRSYGQAAAGIHLVDADAVDGGTEPEHAQEPIRVVRERNGAYRFSGAGFFGEQGEGQDIVVNGSLNEDGDLIADVNGRQYHCRAVVTIHSTDVREGAEVILSIAGGAAEGTEDGNGCRSSWRFTVPVEEYKAASSLGGGAATISAPMPGKVIAIKVGEGDSVSAGDPVVVLEAMKMEQVLAAPANAVVGSIFCSEGEQVADGTTLVALAAGEEEEASGGAGGAVAA</sequence>
<dbReference type="PROSITE" id="PS00188">
    <property type="entry name" value="BIOTIN"/>
    <property type="match status" value="1"/>
</dbReference>
<feature type="domain" description="Biotin carboxylation" evidence="6">
    <location>
        <begin position="1"/>
        <end position="161"/>
    </location>
</feature>
<dbReference type="GO" id="GO:0005524">
    <property type="term" value="F:ATP binding"/>
    <property type="evidence" value="ECO:0007669"/>
    <property type="project" value="UniProtKB-KW"/>
</dbReference>
<dbReference type="PANTHER" id="PTHR18866:SF33">
    <property type="entry name" value="METHYLCROTONOYL-COA CARBOXYLASE SUBUNIT ALPHA, MITOCHONDRIAL-RELATED"/>
    <property type="match status" value="1"/>
</dbReference>
<evidence type="ECO:0008006" key="8">
    <source>
        <dbReference type="Google" id="ProtNLM"/>
    </source>
</evidence>
<dbReference type="FunFam" id="2.40.50.100:FF:000003">
    <property type="entry name" value="Acetyl-CoA carboxylase biotin carboxyl carrier protein"/>
    <property type="match status" value="1"/>
</dbReference>
<evidence type="ECO:0000256" key="2">
    <source>
        <dbReference type="ARBA" id="ARBA00022741"/>
    </source>
</evidence>
<evidence type="ECO:0000256" key="4">
    <source>
        <dbReference type="ARBA" id="ARBA00023267"/>
    </source>
</evidence>
<dbReference type="Gene3D" id="3.30.470.20">
    <property type="entry name" value="ATP-grasp fold, B domain"/>
    <property type="match status" value="1"/>
</dbReference>
<evidence type="ECO:0000256" key="1">
    <source>
        <dbReference type="ARBA" id="ARBA00022598"/>
    </source>
</evidence>
<proteinExistence type="predicted"/>